<dbReference type="PROSITE" id="PS00640">
    <property type="entry name" value="THIOL_PROTEASE_ASN"/>
    <property type="match status" value="1"/>
</dbReference>
<evidence type="ECO:0000256" key="3">
    <source>
        <dbReference type="ARBA" id="ARBA00022729"/>
    </source>
</evidence>
<dbReference type="Pfam" id="PF00112">
    <property type="entry name" value="Peptidase_C1"/>
    <property type="match status" value="1"/>
</dbReference>
<keyword evidence="4" id="KW-0378">Hydrolase</keyword>
<dbReference type="InterPro" id="IPR013201">
    <property type="entry name" value="Prot_inhib_I29"/>
</dbReference>
<dbReference type="InterPro" id="IPR039417">
    <property type="entry name" value="Peptidase_C1A_papain-like"/>
</dbReference>
<comment type="similarity">
    <text evidence="1">Belongs to the peptidase C1 family.</text>
</comment>
<dbReference type="InterPro" id="IPR025661">
    <property type="entry name" value="Pept_asp_AS"/>
</dbReference>
<dbReference type="FunFam" id="3.90.70.10:FF:000023">
    <property type="entry name" value="Senescence-specific cysteine protease SAG39"/>
    <property type="match status" value="1"/>
</dbReference>
<keyword evidence="2" id="KW-0645">Protease</keyword>
<evidence type="ECO:0000313" key="10">
    <source>
        <dbReference type="Proteomes" id="UP001408789"/>
    </source>
</evidence>
<dbReference type="SUPFAM" id="SSF54001">
    <property type="entry name" value="Cysteine proteinases"/>
    <property type="match status" value="1"/>
</dbReference>
<reference evidence="9 10" key="1">
    <citation type="submission" date="2024-04" db="EMBL/GenBank/DDBJ databases">
        <title>The reference genome of an endangered Asteraceae, Deinandra increscens subsp. villosa, native to the Central Coast of California.</title>
        <authorList>
            <person name="Guilliams M."/>
            <person name="Hasenstab-Lehman K."/>
            <person name="Meyer R."/>
            <person name="Mcevoy S."/>
        </authorList>
    </citation>
    <scope>NUCLEOTIDE SEQUENCE [LARGE SCALE GENOMIC DNA]</scope>
    <source>
        <tissue evidence="9">Leaf</tissue>
    </source>
</reference>
<dbReference type="InterPro" id="IPR038765">
    <property type="entry name" value="Papain-like_cys_pep_sf"/>
</dbReference>
<dbReference type="GO" id="GO:0008234">
    <property type="term" value="F:cysteine-type peptidase activity"/>
    <property type="evidence" value="ECO:0007669"/>
    <property type="project" value="UniProtKB-KW"/>
</dbReference>
<dbReference type="AlphaFoldDB" id="A0AAP0CDX1"/>
<comment type="caution">
    <text evidence="9">The sequence shown here is derived from an EMBL/GenBank/DDBJ whole genome shotgun (WGS) entry which is preliminary data.</text>
</comment>
<dbReference type="CDD" id="cd02248">
    <property type="entry name" value="Peptidase_C1A"/>
    <property type="match status" value="1"/>
</dbReference>
<accession>A0AAP0CDX1</accession>
<dbReference type="PRINTS" id="PR00705">
    <property type="entry name" value="PAPAIN"/>
</dbReference>
<feature type="domain" description="Peptidase C1A papain C-terminal" evidence="7">
    <location>
        <begin position="125"/>
        <end position="341"/>
    </location>
</feature>
<dbReference type="GO" id="GO:0006508">
    <property type="term" value="P:proteolysis"/>
    <property type="evidence" value="ECO:0007669"/>
    <property type="project" value="UniProtKB-KW"/>
</dbReference>
<proteinExistence type="inferred from homology"/>
<evidence type="ECO:0000259" key="8">
    <source>
        <dbReference type="SMART" id="SM00848"/>
    </source>
</evidence>
<evidence type="ECO:0000256" key="2">
    <source>
        <dbReference type="ARBA" id="ARBA00022670"/>
    </source>
</evidence>
<keyword evidence="3" id="KW-0732">Signal</keyword>
<dbReference type="Proteomes" id="UP001408789">
    <property type="component" value="Unassembled WGS sequence"/>
</dbReference>
<organism evidence="9 10">
    <name type="scientific">Deinandra increscens subsp. villosa</name>
    <dbReference type="NCBI Taxonomy" id="3103831"/>
    <lineage>
        <taxon>Eukaryota</taxon>
        <taxon>Viridiplantae</taxon>
        <taxon>Streptophyta</taxon>
        <taxon>Embryophyta</taxon>
        <taxon>Tracheophyta</taxon>
        <taxon>Spermatophyta</taxon>
        <taxon>Magnoliopsida</taxon>
        <taxon>eudicotyledons</taxon>
        <taxon>Gunneridae</taxon>
        <taxon>Pentapetalae</taxon>
        <taxon>asterids</taxon>
        <taxon>campanulids</taxon>
        <taxon>Asterales</taxon>
        <taxon>Asteraceae</taxon>
        <taxon>Asteroideae</taxon>
        <taxon>Heliantheae alliance</taxon>
        <taxon>Madieae</taxon>
        <taxon>Madiinae</taxon>
        <taxon>Deinandra</taxon>
    </lineage>
</organism>
<evidence type="ECO:0000313" key="9">
    <source>
        <dbReference type="EMBL" id="KAK9051653.1"/>
    </source>
</evidence>
<dbReference type="SMART" id="SM00645">
    <property type="entry name" value="Pept_C1"/>
    <property type="match status" value="1"/>
</dbReference>
<sequence length="342" mass="38219">MGLPRDQRILILSLQILGMLVCQITSLTPLYDAYMSEKHDLWMAQHGRVYKNDAEKEMRFNIFKKNVKFIESFNSFENRSYKLAINKFADRTNDEFQAYKTGHRDSNDLKSHLSIKFKYENISEVPSSMDWREKGAVTEVKSQGPSCGSCWAFATIAAVEGITQLTTGKLISLSEQQLIDCNRNDATNGCKGGNKENSFDYIAKNGINTEEAYPYHEADETCIAYQESVKAATITGYEVVPPNNETALLNAVSQQPISVAIDANGDEFRFYSKGVFTGYCGTTLNHDVTIVGYGTQDGMDYWLVKNSWGNEWGVNGYMMIQRGVNATEGLCGIAMQASFPTA</sequence>
<evidence type="ECO:0000256" key="4">
    <source>
        <dbReference type="ARBA" id="ARBA00022801"/>
    </source>
</evidence>
<evidence type="ECO:0000256" key="6">
    <source>
        <dbReference type="ARBA" id="ARBA00023157"/>
    </source>
</evidence>
<evidence type="ECO:0000259" key="7">
    <source>
        <dbReference type="SMART" id="SM00645"/>
    </source>
</evidence>
<dbReference type="Pfam" id="PF08246">
    <property type="entry name" value="Inhibitor_I29"/>
    <property type="match status" value="1"/>
</dbReference>
<dbReference type="EMBL" id="JBCNJP010000027">
    <property type="protein sequence ID" value="KAK9051653.1"/>
    <property type="molecule type" value="Genomic_DNA"/>
</dbReference>
<feature type="domain" description="Cathepsin propeptide inhibitor" evidence="8">
    <location>
        <begin position="39"/>
        <end position="96"/>
    </location>
</feature>
<dbReference type="InterPro" id="IPR000668">
    <property type="entry name" value="Peptidase_C1A_C"/>
</dbReference>
<keyword evidence="5" id="KW-0788">Thiol protease</keyword>
<evidence type="ECO:0000256" key="5">
    <source>
        <dbReference type="ARBA" id="ARBA00022807"/>
    </source>
</evidence>
<gene>
    <name evidence="9" type="ORF">SSX86_028281</name>
</gene>
<keyword evidence="10" id="KW-1185">Reference proteome</keyword>
<dbReference type="SMART" id="SM00848">
    <property type="entry name" value="Inhibitor_I29"/>
    <property type="match status" value="1"/>
</dbReference>
<name>A0AAP0CDX1_9ASTR</name>
<dbReference type="PANTHER" id="PTHR12411">
    <property type="entry name" value="CYSTEINE PROTEASE FAMILY C1-RELATED"/>
    <property type="match status" value="1"/>
</dbReference>
<dbReference type="Gene3D" id="3.90.70.10">
    <property type="entry name" value="Cysteine proteinases"/>
    <property type="match status" value="1"/>
</dbReference>
<protein>
    <submittedName>
        <fullName evidence="9">Uncharacterized protein</fullName>
    </submittedName>
</protein>
<evidence type="ECO:0000256" key="1">
    <source>
        <dbReference type="ARBA" id="ARBA00008455"/>
    </source>
</evidence>
<dbReference type="InterPro" id="IPR013128">
    <property type="entry name" value="Peptidase_C1A"/>
</dbReference>
<keyword evidence="6" id="KW-1015">Disulfide bond</keyword>